<dbReference type="NCBIfam" id="TIGR01549">
    <property type="entry name" value="HAD-SF-IA-v1"/>
    <property type="match status" value="1"/>
</dbReference>
<dbReference type="InterPro" id="IPR023198">
    <property type="entry name" value="PGP-like_dom2"/>
</dbReference>
<evidence type="ECO:0000313" key="2">
    <source>
        <dbReference type="Proteomes" id="UP001248581"/>
    </source>
</evidence>
<organism evidence="1 2">
    <name type="scientific">Thalassotalea nanhaiensis</name>
    <dbReference type="NCBI Taxonomy" id="3065648"/>
    <lineage>
        <taxon>Bacteria</taxon>
        <taxon>Pseudomonadati</taxon>
        <taxon>Pseudomonadota</taxon>
        <taxon>Gammaproteobacteria</taxon>
        <taxon>Alteromonadales</taxon>
        <taxon>Colwelliaceae</taxon>
        <taxon>Thalassotalea</taxon>
    </lineage>
</organism>
<dbReference type="NCBIfam" id="TIGR01509">
    <property type="entry name" value="HAD-SF-IA-v3"/>
    <property type="match status" value="1"/>
</dbReference>
<dbReference type="InterPro" id="IPR006439">
    <property type="entry name" value="HAD-SF_hydro_IA"/>
</dbReference>
<name>A0ABY9TFF1_9GAMM</name>
<dbReference type="SFLD" id="SFLDG01129">
    <property type="entry name" value="C1.5:_HAD__Beta-PGM__Phosphata"/>
    <property type="match status" value="1"/>
</dbReference>
<dbReference type="PANTHER" id="PTHR43434">
    <property type="entry name" value="PHOSPHOGLYCOLATE PHOSPHATASE"/>
    <property type="match status" value="1"/>
</dbReference>
<keyword evidence="2" id="KW-1185">Reference proteome</keyword>
<dbReference type="GO" id="GO:0016787">
    <property type="term" value="F:hydrolase activity"/>
    <property type="evidence" value="ECO:0007669"/>
    <property type="project" value="UniProtKB-KW"/>
</dbReference>
<protein>
    <submittedName>
        <fullName evidence="1">HAD-IA family hydrolase</fullName>
    </submittedName>
</protein>
<gene>
    <name evidence="1" type="ORF">RI845_12850</name>
</gene>
<reference evidence="2" key="1">
    <citation type="submission" date="2023-09" db="EMBL/GenBank/DDBJ databases">
        <authorList>
            <person name="Li S."/>
            <person name="Li X."/>
            <person name="Zhang C."/>
            <person name="Zhao Z."/>
        </authorList>
    </citation>
    <scope>NUCLEOTIDE SEQUENCE [LARGE SCALE GENOMIC DNA]</scope>
    <source>
        <strain evidence="2">SQ345</strain>
    </source>
</reference>
<dbReference type="SFLD" id="SFLDG01135">
    <property type="entry name" value="C1.5.6:_HAD__Beta-PGM__Phospha"/>
    <property type="match status" value="1"/>
</dbReference>
<keyword evidence="1" id="KW-0378">Hydrolase</keyword>
<dbReference type="InterPro" id="IPR036412">
    <property type="entry name" value="HAD-like_sf"/>
</dbReference>
<dbReference type="Pfam" id="PF13419">
    <property type="entry name" value="HAD_2"/>
    <property type="match status" value="1"/>
</dbReference>
<dbReference type="Proteomes" id="UP001248581">
    <property type="component" value="Chromosome"/>
</dbReference>
<dbReference type="InterPro" id="IPR023214">
    <property type="entry name" value="HAD_sf"/>
</dbReference>
<dbReference type="SUPFAM" id="SSF56784">
    <property type="entry name" value="HAD-like"/>
    <property type="match status" value="1"/>
</dbReference>
<dbReference type="InterPro" id="IPR050155">
    <property type="entry name" value="HAD-like_hydrolase_sf"/>
</dbReference>
<dbReference type="SFLD" id="SFLDS00003">
    <property type="entry name" value="Haloacid_Dehalogenase"/>
    <property type="match status" value="1"/>
</dbReference>
<dbReference type="Gene3D" id="1.10.150.240">
    <property type="entry name" value="Putative phosphatase, domain 2"/>
    <property type="match status" value="1"/>
</dbReference>
<dbReference type="PANTHER" id="PTHR43434:SF24">
    <property type="entry name" value="HYDROLASE-RELATED"/>
    <property type="match status" value="1"/>
</dbReference>
<dbReference type="InterPro" id="IPR041492">
    <property type="entry name" value="HAD_2"/>
</dbReference>
<evidence type="ECO:0000313" key="1">
    <source>
        <dbReference type="EMBL" id="WNC67406.1"/>
    </source>
</evidence>
<dbReference type="Gene3D" id="3.40.50.1000">
    <property type="entry name" value="HAD superfamily/HAD-like"/>
    <property type="match status" value="1"/>
</dbReference>
<sequence length="215" mass="23627">MNQYQLYIFDWDGTLMNSINKIVHSLQAAALAANLPIPDESASKGIIGASLTEASKILYPGIEQVKIDELIKHYKQQYLEINATPSPLYDEAEQLLLTLHAKEKLLAVATGKGRQGLERVLAVSNTKHLFHLTKSSDDAKSKPHPDMLEQILLELDVKPEHALMIGDSRYDLKMAEHAGVDSIGITHGAGCIDSLTDCNPKAIVHSIKELAELIL</sequence>
<dbReference type="EMBL" id="CP134146">
    <property type="protein sequence ID" value="WNC67406.1"/>
    <property type="molecule type" value="Genomic_DNA"/>
</dbReference>
<proteinExistence type="predicted"/>
<accession>A0ABY9TFF1</accession>
<dbReference type="RefSeq" id="WP_348386565.1">
    <property type="nucleotide sequence ID" value="NZ_CP134146.1"/>
</dbReference>